<proteinExistence type="predicted"/>
<organism evidence="10 11">
    <name type="scientific">Mucor lusitanicus CBS 277.49</name>
    <dbReference type="NCBI Taxonomy" id="747725"/>
    <lineage>
        <taxon>Eukaryota</taxon>
        <taxon>Fungi</taxon>
        <taxon>Fungi incertae sedis</taxon>
        <taxon>Mucoromycota</taxon>
        <taxon>Mucoromycotina</taxon>
        <taxon>Mucoromycetes</taxon>
        <taxon>Mucorales</taxon>
        <taxon>Mucorineae</taxon>
        <taxon>Mucoraceae</taxon>
        <taxon>Mucor</taxon>
    </lineage>
</organism>
<dbReference type="InterPro" id="IPR036427">
    <property type="entry name" value="Bromodomain-like_sf"/>
</dbReference>
<dbReference type="GO" id="GO:0003682">
    <property type="term" value="F:chromatin binding"/>
    <property type="evidence" value="ECO:0007669"/>
    <property type="project" value="TreeGrafter"/>
</dbReference>
<evidence type="ECO:0000256" key="8">
    <source>
        <dbReference type="PROSITE-ProRule" id="PRU00035"/>
    </source>
</evidence>
<dbReference type="PRINTS" id="PR00503">
    <property type="entry name" value="BROMODOMAIN"/>
</dbReference>
<keyword evidence="5 8" id="KW-0103">Bromodomain</keyword>
<evidence type="ECO:0000256" key="4">
    <source>
        <dbReference type="ARBA" id="ARBA00023015"/>
    </source>
</evidence>
<evidence type="ECO:0000256" key="1">
    <source>
        <dbReference type="ARBA" id="ARBA00004123"/>
    </source>
</evidence>
<dbReference type="SUPFAM" id="SSF47370">
    <property type="entry name" value="Bromodomain"/>
    <property type="match status" value="1"/>
</dbReference>
<evidence type="ECO:0000256" key="5">
    <source>
        <dbReference type="ARBA" id="ARBA00023117"/>
    </source>
</evidence>
<feature type="non-terminal residue" evidence="10">
    <location>
        <position position="83"/>
    </location>
</feature>
<evidence type="ECO:0000256" key="2">
    <source>
        <dbReference type="ARBA" id="ARBA00022737"/>
    </source>
</evidence>
<gene>
    <name evidence="10" type="ORF">MUCCIDRAFT_137561</name>
</gene>
<dbReference type="SMART" id="SM00297">
    <property type="entry name" value="BROMO"/>
    <property type="match status" value="1"/>
</dbReference>
<dbReference type="InterPro" id="IPR037382">
    <property type="entry name" value="Rsc/polybromo"/>
</dbReference>
<dbReference type="PROSITE" id="PS50014">
    <property type="entry name" value="BROMODOMAIN_2"/>
    <property type="match status" value="1"/>
</dbReference>
<dbReference type="GO" id="GO:0016586">
    <property type="term" value="C:RSC-type complex"/>
    <property type="evidence" value="ECO:0007669"/>
    <property type="project" value="InterPro"/>
</dbReference>
<reference evidence="10 11" key="1">
    <citation type="submission" date="2015-06" db="EMBL/GenBank/DDBJ databases">
        <title>Expansion of signal transduction pathways in fungi by whole-genome duplication.</title>
        <authorList>
            <consortium name="DOE Joint Genome Institute"/>
            <person name="Corrochano L.M."/>
            <person name="Kuo A."/>
            <person name="Marcet-Houben M."/>
            <person name="Polaino S."/>
            <person name="Salamov A."/>
            <person name="Villalobos J.M."/>
            <person name="Alvarez M.I."/>
            <person name="Avalos J."/>
            <person name="Benito E.P."/>
            <person name="Benoit I."/>
            <person name="Burger G."/>
            <person name="Camino L.P."/>
            <person name="Canovas D."/>
            <person name="Cerda-Olmedo E."/>
            <person name="Cheng J.-F."/>
            <person name="Dominguez A."/>
            <person name="Elias M."/>
            <person name="Eslava A.P."/>
            <person name="Glaser F."/>
            <person name="Grimwood J."/>
            <person name="Gutierrez G."/>
            <person name="Heitman J."/>
            <person name="Henrissat B."/>
            <person name="Iturriaga E.A."/>
            <person name="Lang B.F."/>
            <person name="Lavin J.L."/>
            <person name="Lee S."/>
            <person name="Li W."/>
            <person name="Lindquist E."/>
            <person name="Lopez-Garcia S."/>
            <person name="Luque E.M."/>
            <person name="Marcos A.T."/>
            <person name="Martin J."/>
            <person name="Mccluskey K."/>
            <person name="Medina H.R."/>
            <person name="Miralles-Duran A."/>
            <person name="Miyazaki A."/>
            <person name="Munoz-Torres E."/>
            <person name="Oguiza J.A."/>
            <person name="Ohm R."/>
            <person name="Olmedo M."/>
            <person name="Orejas M."/>
            <person name="Ortiz-Castellanos L."/>
            <person name="Pisabarro A.G."/>
            <person name="Rodriguez-Romero J."/>
            <person name="Ruiz-Herrera J."/>
            <person name="Ruiz-Vazquez R."/>
            <person name="Sanz C."/>
            <person name="Schackwitz W."/>
            <person name="Schmutz J."/>
            <person name="Shahriari M."/>
            <person name="Shelest E."/>
            <person name="Silva-Franco F."/>
            <person name="Soanes D."/>
            <person name="Syed K."/>
            <person name="Tagua V.G."/>
            <person name="Talbot N.J."/>
            <person name="Thon M."/>
            <person name="De Vries R.P."/>
            <person name="Wiebenga A."/>
            <person name="Yadav J.S."/>
            <person name="Braun E.L."/>
            <person name="Baker S."/>
            <person name="Garre V."/>
            <person name="Horwitz B."/>
            <person name="Torres-Martinez S."/>
            <person name="Idnurm A."/>
            <person name="Herrera-Estrella A."/>
            <person name="Gabaldon T."/>
            <person name="Grigoriev I.V."/>
        </authorList>
    </citation>
    <scope>NUCLEOTIDE SEQUENCE [LARGE SCALE GENOMIC DNA]</scope>
    <source>
        <strain evidence="10 11">CBS 277.49</strain>
    </source>
</reference>
<dbReference type="STRING" id="747725.A0A162TPF1"/>
<evidence type="ECO:0000256" key="3">
    <source>
        <dbReference type="ARBA" id="ARBA00022853"/>
    </source>
</evidence>
<dbReference type="Pfam" id="PF00439">
    <property type="entry name" value="Bromodomain"/>
    <property type="match status" value="1"/>
</dbReference>
<evidence type="ECO:0000259" key="9">
    <source>
        <dbReference type="PROSITE" id="PS50014"/>
    </source>
</evidence>
<protein>
    <recommendedName>
        <fullName evidence="9">Bromo domain-containing protein</fullName>
    </recommendedName>
</protein>
<dbReference type="EMBL" id="AMYB01000002">
    <property type="protein sequence ID" value="OAD06022.1"/>
    <property type="molecule type" value="Genomic_DNA"/>
</dbReference>
<name>A0A162TPF1_MUCCL</name>
<dbReference type="GO" id="GO:0006368">
    <property type="term" value="P:transcription elongation by RNA polymerase II"/>
    <property type="evidence" value="ECO:0007669"/>
    <property type="project" value="TreeGrafter"/>
</dbReference>
<dbReference type="AlphaFoldDB" id="A0A162TPF1"/>
<dbReference type="Proteomes" id="UP000077051">
    <property type="component" value="Unassembled WGS sequence"/>
</dbReference>
<dbReference type="VEuPathDB" id="FungiDB:MUCCIDRAFT_137561"/>
<keyword evidence="11" id="KW-1185">Reference proteome</keyword>
<comment type="subcellular location">
    <subcellularLocation>
        <location evidence="1">Nucleus</location>
    </subcellularLocation>
</comment>
<keyword evidence="6" id="KW-0804">Transcription</keyword>
<keyword evidence="3" id="KW-0156">Chromatin regulator</keyword>
<sequence length="83" mass="10097">MTHFSNRGRLYSEQFEDLPDRREYPDYYKEIKKPRSLTEIAEKMQTRAYRDLNAWMVDMKLVFDNALNYNEPGSRIFRDAKLL</sequence>
<evidence type="ECO:0000256" key="6">
    <source>
        <dbReference type="ARBA" id="ARBA00023163"/>
    </source>
</evidence>
<dbReference type="PANTHER" id="PTHR16062">
    <property type="entry name" value="SWI/SNF-RELATED"/>
    <property type="match status" value="1"/>
</dbReference>
<evidence type="ECO:0000313" key="11">
    <source>
        <dbReference type="Proteomes" id="UP000077051"/>
    </source>
</evidence>
<accession>A0A162TPF1</accession>
<dbReference type="CDD" id="cd04369">
    <property type="entry name" value="Bromodomain"/>
    <property type="match status" value="1"/>
</dbReference>
<evidence type="ECO:0000313" key="10">
    <source>
        <dbReference type="EMBL" id="OAD06022.1"/>
    </source>
</evidence>
<evidence type="ECO:0000256" key="7">
    <source>
        <dbReference type="ARBA" id="ARBA00023242"/>
    </source>
</evidence>
<keyword evidence="4" id="KW-0805">Transcription regulation</keyword>
<comment type="caution">
    <text evidence="10">The sequence shown here is derived from an EMBL/GenBank/DDBJ whole genome shotgun (WGS) entry which is preliminary data.</text>
</comment>
<dbReference type="GO" id="GO:0006338">
    <property type="term" value="P:chromatin remodeling"/>
    <property type="evidence" value="ECO:0007669"/>
    <property type="project" value="InterPro"/>
</dbReference>
<keyword evidence="2" id="KW-0677">Repeat</keyword>
<dbReference type="OrthoDB" id="6017at2759"/>
<keyword evidence="7" id="KW-0539">Nucleus</keyword>
<dbReference type="InterPro" id="IPR001487">
    <property type="entry name" value="Bromodomain"/>
</dbReference>
<dbReference type="Gene3D" id="1.20.920.10">
    <property type="entry name" value="Bromodomain-like"/>
    <property type="match status" value="1"/>
</dbReference>
<dbReference type="PANTHER" id="PTHR16062:SF21">
    <property type="entry name" value="CHROMATIN STRUCTURE-REMODELING COMPLEX SUBUNIT RSC1-RELATED"/>
    <property type="match status" value="1"/>
</dbReference>
<feature type="domain" description="Bromo" evidence="9">
    <location>
        <begin position="7"/>
        <end position="77"/>
    </location>
</feature>